<dbReference type="Pfam" id="PF25179">
    <property type="entry name" value="LMF1_C"/>
    <property type="match status" value="1"/>
</dbReference>
<keyword evidence="14" id="KW-1185">Reference proteome</keyword>
<evidence type="ECO:0000256" key="5">
    <source>
        <dbReference type="ARBA" id="ARBA00022989"/>
    </source>
</evidence>
<keyword evidence="6 10" id="KW-0472">Membrane</keyword>
<evidence type="ECO:0000256" key="4">
    <source>
        <dbReference type="ARBA" id="ARBA00022824"/>
    </source>
</evidence>
<feature type="domain" description="Lipase maturation factor 1/2 N-terminal" evidence="11">
    <location>
        <begin position="34"/>
        <end position="117"/>
    </location>
</feature>
<evidence type="ECO:0000256" key="8">
    <source>
        <dbReference type="ARBA" id="ARBA00040643"/>
    </source>
</evidence>
<evidence type="ECO:0000256" key="6">
    <source>
        <dbReference type="ARBA" id="ARBA00023136"/>
    </source>
</evidence>
<dbReference type="PANTHER" id="PTHR14463:SF5">
    <property type="entry name" value="LIPASE MATURATION FACTOR 2"/>
    <property type="match status" value="1"/>
</dbReference>
<gene>
    <name evidence="13" type="primary">Contig11496.g12305</name>
    <name evidence="13" type="ORF">STYLEM_19921</name>
</gene>
<name>A0A078B8N1_STYLE</name>
<dbReference type="GO" id="GO:0051604">
    <property type="term" value="P:protein maturation"/>
    <property type="evidence" value="ECO:0007669"/>
    <property type="project" value="InterPro"/>
</dbReference>
<dbReference type="InParanoid" id="A0A078B8N1"/>
<dbReference type="OrthoDB" id="434126at2759"/>
<dbReference type="Pfam" id="PF06762">
    <property type="entry name" value="LMF1"/>
    <property type="match status" value="1"/>
</dbReference>
<proteinExistence type="inferred from homology"/>
<feature type="transmembrane region" description="Helical" evidence="10">
    <location>
        <begin position="187"/>
        <end position="209"/>
    </location>
</feature>
<comment type="similarity">
    <text evidence="2">Belongs to the lipase maturation factor family.</text>
</comment>
<evidence type="ECO:0000256" key="3">
    <source>
        <dbReference type="ARBA" id="ARBA00022692"/>
    </source>
</evidence>
<dbReference type="AlphaFoldDB" id="A0A078B8N1"/>
<comment type="subcellular location">
    <subcellularLocation>
        <location evidence="1">Endoplasmic reticulum membrane</location>
        <topology evidence="1">Multi-pass membrane protein</topology>
    </subcellularLocation>
</comment>
<reference evidence="13 14" key="1">
    <citation type="submission" date="2014-06" db="EMBL/GenBank/DDBJ databases">
        <authorList>
            <person name="Swart Estienne"/>
        </authorList>
    </citation>
    <scope>NUCLEOTIDE SEQUENCE [LARGE SCALE GENOMIC DNA]</scope>
    <source>
        <strain evidence="13 14">130c</strain>
    </source>
</reference>
<feature type="region of interest" description="Disordered" evidence="9">
    <location>
        <begin position="496"/>
        <end position="528"/>
    </location>
</feature>
<evidence type="ECO:0000259" key="11">
    <source>
        <dbReference type="Pfam" id="PF06762"/>
    </source>
</evidence>
<evidence type="ECO:0000256" key="10">
    <source>
        <dbReference type="SAM" id="Phobius"/>
    </source>
</evidence>
<evidence type="ECO:0000256" key="2">
    <source>
        <dbReference type="ARBA" id="ARBA00005512"/>
    </source>
</evidence>
<evidence type="ECO:0000256" key="1">
    <source>
        <dbReference type="ARBA" id="ARBA00004477"/>
    </source>
</evidence>
<keyword evidence="7" id="KW-0325">Glycoprotein</keyword>
<evidence type="ECO:0000313" key="13">
    <source>
        <dbReference type="EMBL" id="CDW90774.1"/>
    </source>
</evidence>
<feature type="transmembrane region" description="Helical" evidence="10">
    <location>
        <begin position="454"/>
        <end position="473"/>
    </location>
</feature>
<dbReference type="InterPro" id="IPR057433">
    <property type="entry name" value="LMF1/2_C"/>
</dbReference>
<keyword evidence="4" id="KW-0256">Endoplasmic reticulum</keyword>
<accession>A0A078B8N1</accession>
<protein>
    <recommendedName>
        <fullName evidence="8">Lipase maturation factor 2</fullName>
    </recommendedName>
</protein>
<evidence type="ECO:0000313" key="14">
    <source>
        <dbReference type="Proteomes" id="UP000039865"/>
    </source>
</evidence>
<keyword evidence="3 10" id="KW-0812">Transmembrane</keyword>
<dbReference type="InterPro" id="IPR009613">
    <property type="entry name" value="LMF"/>
</dbReference>
<feature type="compositionally biased region" description="Basic and acidic residues" evidence="9">
    <location>
        <begin position="496"/>
        <end position="512"/>
    </location>
</feature>
<evidence type="ECO:0000256" key="7">
    <source>
        <dbReference type="ARBA" id="ARBA00023180"/>
    </source>
</evidence>
<feature type="transmembrane region" description="Helical" evidence="10">
    <location>
        <begin position="157"/>
        <end position="175"/>
    </location>
</feature>
<organism evidence="13 14">
    <name type="scientific">Stylonychia lemnae</name>
    <name type="common">Ciliate</name>
    <dbReference type="NCBI Taxonomy" id="5949"/>
    <lineage>
        <taxon>Eukaryota</taxon>
        <taxon>Sar</taxon>
        <taxon>Alveolata</taxon>
        <taxon>Ciliophora</taxon>
        <taxon>Intramacronucleata</taxon>
        <taxon>Spirotrichea</taxon>
        <taxon>Stichotrichia</taxon>
        <taxon>Sporadotrichida</taxon>
        <taxon>Oxytrichidae</taxon>
        <taxon>Stylonychinae</taxon>
        <taxon>Stylonychia</taxon>
    </lineage>
</organism>
<dbReference type="GO" id="GO:0005789">
    <property type="term" value="C:endoplasmic reticulum membrane"/>
    <property type="evidence" value="ECO:0007669"/>
    <property type="project" value="UniProtKB-SubCell"/>
</dbReference>
<dbReference type="InterPro" id="IPR057434">
    <property type="entry name" value="LMF1/2_N"/>
</dbReference>
<feature type="transmembrane region" description="Helical" evidence="10">
    <location>
        <begin position="20"/>
        <end position="48"/>
    </location>
</feature>
<evidence type="ECO:0000259" key="12">
    <source>
        <dbReference type="Pfam" id="PF25179"/>
    </source>
</evidence>
<feature type="domain" description="Lipase maturation factor 1/2 C-terminal" evidence="12">
    <location>
        <begin position="247"/>
        <end position="367"/>
    </location>
</feature>
<sequence length="528" mass="62548">MPILPSAFESFRPIDSFLSIITLWAMILSLLLFWDILLLEAGFLSIFFAPLWHTKLYNVSPSTSLVREVLRYLIFRLMFASGIVKLQSKCKTWWGLTALNYHFETQPLPHILSWLLKISIPLDYFIEADDEEEKSLFFRAFDMIRSAISYNLLNPDYASYTYLIFIIFSLTTVVFDSMRWLSKNRDAIVKIMTTAISFTTIMLFMYIVFLAQTFVFLKGIQVEPKNVRNYKSQVGLEMHQLLSNFQIANSYGLFRRMTGVGGRPEIIFYGSDDQQNWKEYAFNYKPGKIDQAPLIVSPHQPRLDWQLWFSALNVFNFQDYYLIHFIYKILNNDTHAKTFFSQNPFPNKAPKYLKIDLFHYHFSNYKDEGVTFGVGDIVKSIPYLQNKIDRDFVKYIMKTDDDKYIPQNWWRRQFKNEFSPAIQKEQLEEYINGNKFAIYNKDPNAKIHFMQKEWPVIQILVGVAIFLMSLNLYRKVEIVILDQRTYEEAKQHLENERLRKQDAVQQPQDKKLEKSKKKSKVSNKQKQE</sequence>
<dbReference type="Proteomes" id="UP000039865">
    <property type="component" value="Unassembled WGS sequence"/>
</dbReference>
<dbReference type="EMBL" id="CCKQ01018793">
    <property type="protein sequence ID" value="CDW90774.1"/>
    <property type="molecule type" value="Genomic_DNA"/>
</dbReference>
<keyword evidence="5 10" id="KW-1133">Transmembrane helix</keyword>
<dbReference type="OMA" id="CILERGI"/>
<feature type="compositionally biased region" description="Basic residues" evidence="9">
    <location>
        <begin position="513"/>
        <end position="528"/>
    </location>
</feature>
<dbReference type="PANTHER" id="PTHR14463">
    <property type="entry name" value="LIPASE MATURATION FACTOR"/>
    <property type="match status" value="1"/>
</dbReference>
<evidence type="ECO:0000256" key="9">
    <source>
        <dbReference type="SAM" id="MobiDB-lite"/>
    </source>
</evidence>